<evidence type="ECO:0000259" key="3">
    <source>
        <dbReference type="Pfam" id="PF19305"/>
    </source>
</evidence>
<dbReference type="InterPro" id="IPR036148">
    <property type="entry name" value="MmgE/PrpD_sf"/>
</dbReference>
<accession>A0A512DMC0</accession>
<evidence type="ECO:0008006" key="6">
    <source>
        <dbReference type="Google" id="ProtNLM"/>
    </source>
</evidence>
<gene>
    <name evidence="4" type="ORF">SAE02_17790</name>
</gene>
<dbReference type="Pfam" id="PF19305">
    <property type="entry name" value="MmgE_PrpD_C"/>
    <property type="match status" value="1"/>
</dbReference>
<feature type="domain" description="MmgE/PrpD C-terminal" evidence="3">
    <location>
        <begin position="267"/>
        <end position="426"/>
    </location>
</feature>
<feature type="domain" description="MmgE/PrpD N-terminal" evidence="2">
    <location>
        <begin position="8"/>
        <end position="243"/>
    </location>
</feature>
<evidence type="ECO:0000259" key="2">
    <source>
        <dbReference type="Pfam" id="PF03972"/>
    </source>
</evidence>
<dbReference type="OrthoDB" id="9795089at2"/>
<dbReference type="InterPro" id="IPR042183">
    <property type="entry name" value="MmgE/PrpD_sf_1"/>
</dbReference>
<evidence type="ECO:0000256" key="1">
    <source>
        <dbReference type="ARBA" id="ARBA00006174"/>
    </source>
</evidence>
<reference evidence="4 5" key="1">
    <citation type="submission" date="2019-07" db="EMBL/GenBank/DDBJ databases">
        <title>Whole genome shotgun sequence of Skermanella aerolata NBRC 106429.</title>
        <authorList>
            <person name="Hosoyama A."/>
            <person name="Uohara A."/>
            <person name="Ohji S."/>
            <person name="Ichikawa N."/>
        </authorList>
    </citation>
    <scope>NUCLEOTIDE SEQUENCE [LARGE SCALE GENOMIC DNA]</scope>
    <source>
        <strain evidence="4 5">NBRC 106429</strain>
    </source>
</reference>
<evidence type="ECO:0000313" key="4">
    <source>
        <dbReference type="EMBL" id="GEO37631.1"/>
    </source>
</evidence>
<name>A0A512DMC0_9PROT</name>
<dbReference type="Gene3D" id="3.30.1330.120">
    <property type="entry name" value="2-methylcitrate dehydratase PrpD"/>
    <property type="match status" value="1"/>
</dbReference>
<dbReference type="SUPFAM" id="SSF103378">
    <property type="entry name" value="2-methylcitrate dehydratase PrpD"/>
    <property type="match status" value="1"/>
</dbReference>
<dbReference type="Proteomes" id="UP000321523">
    <property type="component" value="Unassembled WGS sequence"/>
</dbReference>
<dbReference type="InterPro" id="IPR005656">
    <property type="entry name" value="MmgE_PrpD"/>
</dbReference>
<organism evidence="4 5">
    <name type="scientific">Skermanella aerolata</name>
    <dbReference type="NCBI Taxonomy" id="393310"/>
    <lineage>
        <taxon>Bacteria</taxon>
        <taxon>Pseudomonadati</taxon>
        <taxon>Pseudomonadota</taxon>
        <taxon>Alphaproteobacteria</taxon>
        <taxon>Rhodospirillales</taxon>
        <taxon>Azospirillaceae</taxon>
        <taxon>Skermanella</taxon>
    </lineage>
</organism>
<dbReference type="AlphaFoldDB" id="A0A512DMC0"/>
<evidence type="ECO:0000313" key="5">
    <source>
        <dbReference type="Proteomes" id="UP000321523"/>
    </source>
</evidence>
<dbReference type="InterPro" id="IPR045337">
    <property type="entry name" value="MmgE_PrpD_C"/>
</dbReference>
<dbReference type="PANTHER" id="PTHR16943">
    <property type="entry name" value="2-METHYLCITRATE DEHYDRATASE-RELATED"/>
    <property type="match status" value="1"/>
</dbReference>
<proteinExistence type="inferred from homology"/>
<dbReference type="EMBL" id="BJYZ01000007">
    <property type="protein sequence ID" value="GEO37631.1"/>
    <property type="molecule type" value="Genomic_DNA"/>
</dbReference>
<dbReference type="PANTHER" id="PTHR16943:SF8">
    <property type="entry name" value="2-METHYLCITRATE DEHYDRATASE"/>
    <property type="match status" value="1"/>
</dbReference>
<dbReference type="Pfam" id="PF03972">
    <property type="entry name" value="MmgE_PrpD_N"/>
    <property type="match status" value="1"/>
</dbReference>
<dbReference type="GO" id="GO:0016829">
    <property type="term" value="F:lyase activity"/>
    <property type="evidence" value="ECO:0007669"/>
    <property type="project" value="InterPro"/>
</dbReference>
<dbReference type="RefSeq" id="WP_044426486.1">
    <property type="nucleotide sequence ID" value="NZ_BJYZ01000007.1"/>
</dbReference>
<keyword evidence="5" id="KW-1185">Reference proteome</keyword>
<comment type="caution">
    <text evidence="4">The sequence shown here is derived from an EMBL/GenBank/DDBJ whole genome shotgun (WGS) entry which is preliminary data.</text>
</comment>
<protein>
    <recommendedName>
        <fullName evidence="6">MmgE/PrpD family protein</fullName>
    </recommendedName>
</protein>
<dbReference type="Gene3D" id="1.10.4100.10">
    <property type="entry name" value="2-methylcitrate dehydratase PrpD"/>
    <property type="match status" value="1"/>
</dbReference>
<dbReference type="InterPro" id="IPR042188">
    <property type="entry name" value="MmgE/PrpD_sf_2"/>
</dbReference>
<dbReference type="InterPro" id="IPR045336">
    <property type="entry name" value="MmgE_PrpD_N"/>
</dbReference>
<comment type="similarity">
    <text evidence="1">Belongs to the PrpD family.</text>
</comment>
<sequence length="458" mass="48218">MASLTCDIGAFIASYDGNALPAECREAARIGMTDCVAVTIGGADEPAVRIAADLVGTTAAGGVPEIPSGRPLTPLDAALVNGVAAHVLDYDDVVLDGHTSAVLTPAILAEGWALDSSGAEAVKAYAIGYEVWARLVELEPGHMHDRGFHPTALWGTLAAAAACARLNGLDATQSAHAVAIAASMASGLVANFGTMTKSLHAGRAAQAGVMAARLAASGFTGSPDAIEHPVGLLRAHSPSGEPRLDFGDDALGGRWRLAEHGVNVKQYPICYATHRSIDAMLDLVRDHGLTPNDVAEIHVRIGRTQRLMLRNRSPKTGLEAKFSIEFAMASALVAGQVGLRQLTDDFVRRDDVVQAMTKVVTTTTDECMPDMPFAPADEVSVVLGSGQTLRHEPVALAKGSWGKRLSRDELRAKFIDCVGDRLGSGETADRLFGDLMDLDRVTSLRSLDLTNRHAAAKH</sequence>